<dbReference type="InterPro" id="IPR024079">
    <property type="entry name" value="MetalloPept_cat_dom_sf"/>
</dbReference>
<dbReference type="EMBL" id="FNAS01000001">
    <property type="protein sequence ID" value="SDD88245.1"/>
    <property type="molecule type" value="Genomic_DNA"/>
</dbReference>
<dbReference type="Pfam" id="PF13583">
    <property type="entry name" value="Reprolysin_4"/>
    <property type="match status" value="1"/>
</dbReference>
<proteinExistence type="predicted"/>
<organism evidence="3 4">
    <name type="scientific">Riemerella columbipharyngis</name>
    <dbReference type="NCBI Taxonomy" id="1071918"/>
    <lineage>
        <taxon>Bacteria</taxon>
        <taxon>Pseudomonadati</taxon>
        <taxon>Bacteroidota</taxon>
        <taxon>Flavobacteriia</taxon>
        <taxon>Flavobacteriales</taxon>
        <taxon>Weeksellaceae</taxon>
        <taxon>Riemerella</taxon>
    </lineage>
</organism>
<dbReference type="InterPro" id="IPR026444">
    <property type="entry name" value="Secre_tail"/>
</dbReference>
<dbReference type="AlphaFoldDB" id="A0A1G6YF61"/>
<dbReference type="Proteomes" id="UP000198517">
    <property type="component" value="Unassembled WGS sequence"/>
</dbReference>
<dbReference type="SUPFAM" id="SSF55486">
    <property type="entry name" value="Metalloproteases ('zincins'), catalytic domain"/>
    <property type="match status" value="1"/>
</dbReference>
<keyword evidence="4" id="KW-1185">Reference proteome</keyword>
<evidence type="ECO:0000256" key="1">
    <source>
        <dbReference type="ARBA" id="ARBA00022729"/>
    </source>
</evidence>
<feature type="chain" id="PRO_5011517552" evidence="2">
    <location>
        <begin position="21"/>
        <end position="770"/>
    </location>
</feature>
<evidence type="ECO:0000313" key="4">
    <source>
        <dbReference type="Proteomes" id="UP000198517"/>
    </source>
</evidence>
<dbReference type="Pfam" id="PF13585">
    <property type="entry name" value="CHU_C"/>
    <property type="match status" value="1"/>
</dbReference>
<gene>
    <name evidence="3" type="ORF">SAMN05421544_101118</name>
</gene>
<dbReference type="OrthoDB" id="9792152at2"/>
<evidence type="ECO:0000256" key="2">
    <source>
        <dbReference type="SAM" id="SignalP"/>
    </source>
</evidence>
<name>A0A1G6YF61_9FLAO</name>
<dbReference type="NCBIfam" id="TIGR04183">
    <property type="entry name" value="Por_Secre_tail"/>
    <property type="match status" value="1"/>
</dbReference>
<dbReference type="RefSeq" id="WP_092735564.1">
    <property type="nucleotide sequence ID" value="NZ_FNAS01000001.1"/>
</dbReference>
<keyword evidence="1 2" id="KW-0732">Signal</keyword>
<reference evidence="3 4" key="1">
    <citation type="submission" date="2016-10" db="EMBL/GenBank/DDBJ databases">
        <authorList>
            <person name="de Groot N.N."/>
        </authorList>
    </citation>
    <scope>NUCLEOTIDE SEQUENCE [LARGE SCALE GENOMIC DNA]</scope>
    <source>
        <strain evidence="3 4">DSM 24015</strain>
    </source>
</reference>
<evidence type="ECO:0000313" key="3">
    <source>
        <dbReference type="EMBL" id="SDD88245.1"/>
    </source>
</evidence>
<accession>A0A1G6YF61</accession>
<protein>
    <submittedName>
        <fullName evidence="3">Por secretion system C-terminal sorting domain-containing protein</fullName>
    </submittedName>
</protein>
<dbReference type="STRING" id="1071918.SAMN05421544_101118"/>
<sequence length="770" mass="85649">MKIRGITIFIFLLLSSTAFSQQYWKQLSVAKANKNSLNAVEYHLNNKALEAKLPSDFNAAKKVYFPDAQGKTEGYEVRQTKTLSDELQRKYPNIRTYTGISVNNPKKIINFVLTKQGLSDAAVIDGDKIQYISKDTDNQYSVRKSSISKEMLKTDACRELDLDAFSTAAREAAGNSDIIPYTQPAENPIKTRVVRFAVLATVEYSRAFLYYSKGYGGPIGSPYEHATDQEKKEAVLGAIAGTINTANQILMSDLGIRLELVSGISTIFTEFSEKSKYLDKGDNPVFIANGKKIRDLINKEVGKDNYDLGHRFHGGTPSGQAVVGSIKPSLQLSRTKAYTRFNHIQTVMEDLIFAHEVGHQLGATHSFSVGNPIYTSAIEPGSGTTIMGYAGLKYENNVQGSSDNYFNHYSVQQIRNTLEKAKEQGLQLRTEETGNHAPAIGARKHSEFTIPKLTAYKLEGKATDADNDQLYYTWEEEDKTNKDFKEVSIQTFGPSQPAGATTRMYPPSADNFRYVPKLSRILEDKLTETWPQGGDWETVSSIGRTMKWTFVVRDRAVAGGEAGNVVWDYVDITVDEQSGPFKVTSQEFPETFTAYKDTHITWDVAGTDNVPINTKTVSVYFSADGGKSFPYLVAKNLPNNGAADIKFTNDMVTEHGRIMIKADDNIFLAVNKAEVTVKEGNDNSLGVQDNTTSDILVNNILSYNQTWNILNLDKYKNNEVQIFNLSGKLIFTKKGYNNSWRANVPAGIYIYVINLGDNLVPIKGKLVVKN</sequence>
<dbReference type="Gene3D" id="3.40.390.10">
    <property type="entry name" value="Collagenase (Catalytic Domain)"/>
    <property type="match status" value="1"/>
</dbReference>
<dbReference type="GO" id="GO:0008237">
    <property type="term" value="F:metallopeptidase activity"/>
    <property type="evidence" value="ECO:0007669"/>
    <property type="project" value="InterPro"/>
</dbReference>
<feature type="signal peptide" evidence="2">
    <location>
        <begin position="1"/>
        <end position="20"/>
    </location>
</feature>